<name>K1WUE9_MARBU</name>
<evidence type="ECO:0000256" key="5">
    <source>
        <dbReference type="SAM" id="Phobius"/>
    </source>
</evidence>
<keyword evidence="4 5" id="KW-0472">Membrane</keyword>
<dbReference type="OMA" id="TQMALIG"/>
<sequence length="382" mass="41321">MARQNSTSEVRDENESAGIEPIPGLWSRVWKDNKGAIYILISELFGTSTDAIVRGLQQGRGGNGMHPFQVIIARLGVTFVLSALYMWWKEVPDFPLGNRAVRGWLVLRAVFGFFGLFCLYYSVHYIPLAESTVIRFLVPIVTAWACSIALGQRFLRKDLVAGLVALVGVIIIAHPESIFGKVDDAIGVTKPGQIDHVTPAQRLIAITVALLGVLGASGAYTTIRIIGPRAHALMTVNYFAFLGTAASTVALLVIPGIGFVMPNGAREWLLLLALGVLGFGLQFLLTAGLQMDRSSKATSMLYTQILFALGFDWAIWGVIPGRWSLLGGMIVVVSTFWSALQPPPKPSDEDKTVAVVDEETALLGAQIESSGAQAQRRQDING</sequence>
<keyword evidence="2 5" id="KW-0812">Transmembrane</keyword>
<dbReference type="eggNOG" id="KOG4510">
    <property type="taxonomic scope" value="Eukaryota"/>
</dbReference>
<evidence type="ECO:0000256" key="2">
    <source>
        <dbReference type="ARBA" id="ARBA00022692"/>
    </source>
</evidence>
<feature type="transmembrane region" description="Helical" evidence="5">
    <location>
        <begin position="301"/>
        <end position="319"/>
    </location>
</feature>
<dbReference type="KEGG" id="mbe:MBM_06088"/>
<organism evidence="7 8">
    <name type="scientific">Marssonina brunnea f. sp. multigermtubi (strain MB_m1)</name>
    <name type="common">Marssonina leaf spot fungus</name>
    <dbReference type="NCBI Taxonomy" id="1072389"/>
    <lineage>
        <taxon>Eukaryota</taxon>
        <taxon>Fungi</taxon>
        <taxon>Dikarya</taxon>
        <taxon>Ascomycota</taxon>
        <taxon>Pezizomycotina</taxon>
        <taxon>Leotiomycetes</taxon>
        <taxon>Helotiales</taxon>
        <taxon>Drepanopezizaceae</taxon>
        <taxon>Drepanopeziza</taxon>
    </lineage>
</organism>
<accession>K1WUE9</accession>
<comment type="subcellular location">
    <subcellularLocation>
        <location evidence="1">Membrane</location>
        <topology evidence="1">Multi-pass membrane protein</topology>
    </subcellularLocation>
</comment>
<evidence type="ECO:0000313" key="7">
    <source>
        <dbReference type="EMBL" id="EKD16077.1"/>
    </source>
</evidence>
<feature type="transmembrane region" description="Helical" evidence="5">
    <location>
        <begin position="238"/>
        <end position="262"/>
    </location>
</feature>
<feature type="transmembrane region" description="Helical" evidence="5">
    <location>
        <begin position="158"/>
        <end position="175"/>
    </location>
</feature>
<dbReference type="PANTHER" id="PTHR22911">
    <property type="entry name" value="ACYL-MALONYL CONDENSING ENZYME-RELATED"/>
    <property type="match status" value="1"/>
</dbReference>
<dbReference type="AlphaFoldDB" id="K1WUE9"/>
<dbReference type="HOGENOM" id="CLU_032828_4_3_1"/>
<dbReference type="InterPro" id="IPR037185">
    <property type="entry name" value="EmrE-like"/>
</dbReference>
<feature type="transmembrane region" description="Helical" evidence="5">
    <location>
        <begin position="134"/>
        <end position="151"/>
    </location>
</feature>
<evidence type="ECO:0000313" key="8">
    <source>
        <dbReference type="Proteomes" id="UP000006753"/>
    </source>
</evidence>
<evidence type="ECO:0000256" key="4">
    <source>
        <dbReference type="ARBA" id="ARBA00023136"/>
    </source>
</evidence>
<dbReference type="InterPro" id="IPR000620">
    <property type="entry name" value="EamA_dom"/>
</dbReference>
<dbReference type="InParanoid" id="K1WUE9"/>
<dbReference type="GO" id="GO:0016020">
    <property type="term" value="C:membrane"/>
    <property type="evidence" value="ECO:0007669"/>
    <property type="project" value="UniProtKB-SubCell"/>
</dbReference>
<dbReference type="SUPFAM" id="SSF103481">
    <property type="entry name" value="Multidrug resistance efflux transporter EmrE"/>
    <property type="match status" value="2"/>
</dbReference>
<dbReference type="Pfam" id="PF00892">
    <property type="entry name" value="EamA"/>
    <property type="match status" value="2"/>
</dbReference>
<feature type="domain" description="EamA" evidence="6">
    <location>
        <begin position="204"/>
        <end position="337"/>
    </location>
</feature>
<dbReference type="OrthoDB" id="306876at2759"/>
<feature type="transmembrane region" description="Helical" evidence="5">
    <location>
        <begin position="100"/>
        <end position="122"/>
    </location>
</feature>
<dbReference type="EMBL" id="JH921440">
    <property type="protein sequence ID" value="EKD16077.1"/>
    <property type="molecule type" value="Genomic_DNA"/>
</dbReference>
<proteinExistence type="predicted"/>
<gene>
    <name evidence="7" type="ORF">MBM_06088</name>
</gene>
<dbReference type="GeneID" id="18762023"/>
<feature type="transmembrane region" description="Helical" evidence="5">
    <location>
        <begin position="68"/>
        <end position="88"/>
    </location>
</feature>
<evidence type="ECO:0000259" key="6">
    <source>
        <dbReference type="Pfam" id="PF00892"/>
    </source>
</evidence>
<reference evidence="7 8" key="1">
    <citation type="journal article" date="2012" name="BMC Genomics">
        <title>Sequencing the genome of Marssonina brunnea reveals fungus-poplar co-evolution.</title>
        <authorList>
            <person name="Zhu S."/>
            <person name="Cao Y.-Z."/>
            <person name="Jiang C."/>
            <person name="Tan B.-Y."/>
            <person name="Wang Z."/>
            <person name="Feng S."/>
            <person name="Zhang L."/>
            <person name="Su X.-H."/>
            <person name="Brejova B."/>
            <person name="Vinar T."/>
            <person name="Xu M."/>
            <person name="Wang M.-X."/>
            <person name="Zhang S.-G."/>
            <person name="Huang M.-R."/>
            <person name="Wu R."/>
            <person name="Zhou Y."/>
        </authorList>
    </citation>
    <scope>NUCLEOTIDE SEQUENCE [LARGE SCALE GENOMIC DNA]</scope>
    <source>
        <strain evidence="7 8">MB_m1</strain>
    </source>
</reference>
<feature type="transmembrane region" description="Helical" evidence="5">
    <location>
        <begin position="203"/>
        <end position="226"/>
    </location>
</feature>
<dbReference type="RefSeq" id="XP_007293977.1">
    <property type="nucleotide sequence ID" value="XM_007293915.1"/>
</dbReference>
<protein>
    <submittedName>
        <fullName evidence="7">Putative DUF6 domain protein</fullName>
    </submittedName>
</protein>
<feature type="domain" description="EamA" evidence="6">
    <location>
        <begin position="55"/>
        <end position="172"/>
    </location>
</feature>
<evidence type="ECO:0000256" key="1">
    <source>
        <dbReference type="ARBA" id="ARBA00004141"/>
    </source>
</evidence>
<feature type="transmembrane region" description="Helical" evidence="5">
    <location>
        <begin position="268"/>
        <end position="289"/>
    </location>
</feature>
<evidence type="ECO:0000256" key="3">
    <source>
        <dbReference type="ARBA" id="ARBA00022989"/>
    </source>
</evidence>
<dbReference type="Proteomes" id="UP000006753">
    <property type="component" value="Unassembled WGS sequence"/>
</dbReference>
<keyword evidence="8" id="KW-1185">Reference proteome</keyword>
<dbReference type="FunCoup" id="K1WUE9">
    <property type="interactions" value="123"/>
</dbReference>
<keyword evidence="3 5" id="KW-1133">Transmembrane helix</keyword>
<dbReference type="PANTHER" id="PTHR22911:SF6">
    <property type="entry name" value="SOLUTE CARRIER FAMILY 35 MEMBER G1"/>
    <property type="match status" value="1"/>
</dbReference>